<dbReference type="EMBL" id="HG994372">
    <property type="protein sequence ID" value="CAF2105983.1"/>
    <property type="molecule type" value="Genomic_DNA"/>
</dbReference>
<sequence length="143" mass="16212">MWRFPSSSHIIFIGSQNQQGGVVRSEVVEAEAKLMVAKGIMAQLEIVVPKIFLENEIKSSDMDVQDNNSSRIFTVVDPHEHPELKPLLVRLMQQSFSVTTRYFRLSQEVRGCNECMTGYKVIIALRDISGLLTNHTTGKKPHR</sequence>
<protein>
    <submittedName>
        <fullName evidence="1">(rape) hypothetical protein</fullName>
    </submittedName>
</protein>
<reference evidence="1" key="1">
    <citation type="submission" date="2021-01" db="EMBL/GenBank/DDBJ databases">
        <authorList>
            <consortium name="Genoscope - CEA"/>
            <person name="William W."/>
        </authorList>
    </citation>
    <scope>NUCLEOTIDE SEQUENCE</scope>
</reference>
<proteinExistence type="predicted"/>
<evidence type="ECO:0000313" key="1">
    <source>
        <dbReference type="EMBL" id="CAF2105983.1"/>
    </source>
</evidence>
<name>A0A816U3K4_BRANA</name>
<accession>A0A816U3K4</accession>
<dbReference type="AlphaFoldDB" id="A0A816U3K4"/>
<dbReference type="Proteomes" id="UP001295469">
    <property type="component" value="Chromosome C08"/>
</dbReference>
<organism evidence="1">
    <name type="scientific">Brassica napus</name>
    <name type="common">Rape</name>
    <dbReference type="NCBI Taxonomy" id="3708"/>
    <lineage>
        <taxon>Eukaryota</taxon>
        <taxon>Viridiplantae</taxon>
        <taxon>Streptophyta</taxon>
        <taxon>Embryophyta</taxon>
        <taxon>Tracheophyta</taxon>
        <taxon>Spermatophyta</taxon>
        <taxon>Magnoliopsida</taxon>
        <taxon>eudicotyledons</taxon>
        <taxon>Gunneridae</taxon>
        <taxon>Pentapetalae</taxon>
        <taxon>rosids</taxon>
        <taxon>malvids</taxon>
        <taxon>Brassicales</taxon>
        <taxon>Brassicaceae</taxon>
        <taxon>Brassiceae</taxon>
        <taxon>Brassica</taxon>
    </lineage>
</organism>
<gene>
    <name evidence="1" type="ORF">DARMORV10_C08P04470.1</name>
</gene>